<evidence type="ECO:0000313" key="14">
    <source>
        <dbReference type="Proteomes" id="UP001239265"/>
    </source>
</evidence>
<evidence type="ECO:0000256" key="2">
    <source>
        <dbReference type="ARBA" id="ARBA00013017"/>
    </source>
</evidence>
<evidence type="ECO:0000259" key="12">
    <source>
        <dbReference type="PROSITE" id="PS51352"/>
    </source>
</evidence>
<dbReference type="AlphaFoldDB" id="A0ABD5B9H4"/>
<evidence type="ECO:0000256" key="7">
    <source>
        <dbReference type="ARBA" id="ARBA00023284"/>
    </source>
</evidence>
<evidence type="ECO:0000256" key="11">
    <source>
        <dbReference type="ARBA" id="ARBA00049091"/>
    </source>
</evidence>
<dbReference type="CDD" id="cd02970">
    <property type="entry name" value="PRX_like2"/>
    <property type="match status" value="1"/>
</dbReference>
<keyword evidence="5" id="KW-0560">Oxidoreductase</keyword>
<dbReference type="Proteomes" id="UP001239265">
    <property type="component" value="Unassembled WGS sequence"/>
</dbReference>
<dbReference type="InterPro" id="IPR050924">
    <property type="entry name" value="Peroxiredoxin_BCP/PrxQ"/>
</dbReference>
<dbReference type="PANTHER" id="PTHR42801:SF7">
    <property type="entry name" value="SLL1159 PROTEIN"/>
    <property type="match status" value="1"/>
</dbReference>
<evidence type="ECO:0000256" key="6">
    <source>
        <dbReference type="ARBA" id="ARBA00023157"/>
    </source>
</evidence>
<dbReference type="EC" id="1.11.1.24" evidence="2"/>
<gene>
    <name evidence="13" type="ORF">QT385_15515</name>
</gene>
<comment type="catalytic activity">
    <reaction evidence="11">
        <text>a hydroperoxide + [thioredoxin]-dithiol = an alcohol + [thioredoxin]-disulfide + H2O</text>
        <dbReference type="Rhea" id="RHEA:62620"/>
        <dbReference type="Rhea" id="RHEA-COMP:10698"/>
        <dbReference type="Rhea" id="RHEA-COMP:10700"/>
        <dbReference type="ChEBI" id="CHEBI:15377"/>
        <dbReference type="ChEBI" id="CHEBI:29950"/>
        <dbReference type="ChEBI" id="CHEBI:30879"/>
        <dbReference type="ChEBI" id="CHEBI:35924"/>
        <dbReference type="ChEBI" id="CHEBI:50058"/>
        <dbReference type="EC" id="1.11.1.24"/>
    </reaction>
</comment>
<dbReference type="InterPro" id="IPR013766">
    <property type="entry name" value="Thioredoxin_domain"/>
</dbReference>
<dbReference type="InterPro" id="IPR036249">
    <property type="entry name" value="Thioredoxin-like_sf"/>
</dbReference>
<comment type="similarity">
    <text evidence="9">Belongs to the peroxiredoxin family. BCP/PrxQ subfamily.</text>
</comment>
<keyword evidence="4" id="KW-0049">Antioxidant</keyword>
<accession>A0ABD5B9H4</accession>
<dbReference type="PANTHER" id="PTHR42801">
    <property type="entry name" value="THIOREDOXIN-DEPENDENT PEROXIDE REDUCTASE"/>
    <property type="match status" value="1"/>
</dbReference>
<evidence type="ECO:0000256" key="4">
    <source>
        <dbReference type="ARBA" id="ARBA00022862"/>
    </source>
</evidence>
<feature type="domain" description="Thioredoxin" evidence="12">
    <location>
        <begin position="33"/>
        <end position="201"/>
    </location>
</feature>
<keyword evidence="6" id="KW-1015">Disulfide bond</keyword>
<keyword evidence="7" id="KW-0676">Redox-active center</keyword>
<comment type="function">
    <text evidence="1">Thiol-specific peroxidase that catalyzes the reduction of hydrogen peroxide and organic hydroperoxides to water and alcohols, respectively. Plays a role in cell protection against oxidative stress by detoxifying peroxides and as sensor of hydrogen peroxide-mediated signaling events.</text>
</comment>
<name>A0ABD5B9H4_ELIMR</name>
<dbReference type="InterPro" id="IPR000866">
    <property type="entry name" value="AhpC/TSA"/>
</dbReference>
<evidence type="ECO:0000256" key="9">
    <source>
        <dbReference type="ARBA" id="ARBA00038489"/>
    </source>
</evidence>
<evidence type="ECO:0000256" key="8">
    <source>
        <dbReference type="ARBA" id="ARBA00032824"/>
    </source>
</evidence>
<proteinExistence type="inferred from homology"/>
<reference evidence="13 14" key="1">
    <citation type="submission" date="2023-06" db="EMBL/GenBank/DDBJ databases">
        <title>Nosocomial Elizabethkingia miricola genome.</title>
        <authorList>
            <person name="Morgado S."/>
            <person name="Fonseca E."/>
            <person name="Freitas F."/>
            <person name="Vicente A.C."/>
        </authorList>
    </citation>
    <scope>NUCLEOTIDE SEQUENCE [LARGE SCALE GENOMIC DNA]</scope>
    <source>
        <strain evidence="13 14">EM15</strain>
    </source>
</reference>
<organism evidence="13 14">
    <name type="scientific">Elizabethkingia miricola</name>
    <name type="common">Chryseobacterium miricola</name>
    <dbReference type="NCBI Taxonomy" id="172045"/>
    <lineage>
        <taxon>Bacteria</taxon>
        <taxon>Pseudomonadati</taxon>
        <taxon>Bacteroidota</taxon>
        <taxon>Flavobacteriia</taxon>
        <taxon>Flavobacteriales</taxon>
        <taxon>Weeksellaceae</taxon>
        <taxon>Elizabethkingia</taxon>
    </lineage>
</organism>
<evidence type="ECO:0000256" key="5">
    <source>
        <dbReference type="ARBA" id="ARBA00023002"/>
    </source>
</evidence>
<dbReference type="RefSeq" id="WP_309047061.1">
    <property type="nucleotide sequence ID" value="NZ_JAUCQJ010000004.1"/>
</dbReference>
<comment type="caution">
    <text evidence="13">The sequence shown here is derived from an EMBL/GenBank/DDBJ whole genome shotgun (WGS) entry which is preliminary data.</text>
</comment>
<evidence type="ECO:0000313" key="13">
    <source>
        <dbReference type="EMBL" id="MDQ8750061.1"/>
    </source>
</evidence>
<evidence type="ECO:0000256" key="10">
    <source>
        <dbReference type="ARBA" id="ARBA00042639"/>
    </source>
</evidence>
<dbReference type="PROSITE" id="PS51352">
    <property type="entry name" value="THIOREDOXIN_2"/>
    <property type="match status" value="1"/>
</dbReference>
<dbReference type="GO" id="GO:0140824">
    <property type="term" value="F:thioredoxin-dependent peroxiredoxin activity"/>
    <property type="evidence" value="ECO:0007669"/>
    <property type="project" value="UniProtKB-EC"/>
</dbReference>
<evidence type="ECO:0000256" key="1">
    <source>
        <dbReference type="ARBA" id="ARBA00003330"/>
    </source>
</evidence>
<dbReference type="EMBL" id="JAUCQJ010000004">
    <property type="protein sequence ID" value="MDQ8750061.1"/>
    <property type="molecule type" value="Genomic_DNA"/>
</dbReference>
<dbReference type="Pfam" id="PF00578">
    <property type="entry name" value="AhpC-TSA"/>
    <property type="match status" value="1"/>
</dbReference>
<evidence type="ECO:0000256" key="3">
    <source>
        <dbReference type="ARBA" id="ARBA00022559"/>
    </source>
</evidence>
<sequence>MNFIKTLLGVFCISCTTGVKAQIPQKAEDIHPLLIGETLPNAKLVDNNGVETTLVSNLKEQPTVLVFYRGGWCPYCNMQLSGLVKIEQDIVDLGYQIIAISPDDYRNLQHTVEKDSIHYKLLSDPEGKLISDVGIAYQTPLMIKGFVTAKGQKGKMAEIIPVPTVMIVDKKGKILFEYINPNYKERISGAMLLAVLKSINI</sequence>
<protein>
    <recommendedName>
        <fullName evidence="2">thioredoxin-dependent peroxiredoxin</fullName>
        <ecNumber evidence="2">1.11.1.24</ecNumber>
    </recommendedName>
    <alternativeName>
        <fullName evidence="8">Thioredoxin peroxidase</fullName>
    </alternativeName>
    <alternativeName>
        <fullName evidence="10">Thioredoxin-dependent peroxiredoxin Bcp</fullName>
    </alternativeName>
</protein>
<dbReference type="SUPFAM" id="SSF52833">
    <property type="entry name" value="Thioredoxin-like"/>
    <property type="match status" value="1"/>
</dbReference>
<dbReference type="Gene3D" id="3.40.30.10">
    <property type="entry name" value="Glutaredoxin"/>
    <property type="match status" value="1"/>
</dbReference>
<keyword evidence="3" id="KW-0575">Peroxidase</keyword>